<organism evidence="2 3">
    <name type="scientific">Parasphingorhabdus halotolerans</name>
    <dbReference type="NCBI Taxonomy" id="2725558"/>
    <lineage>
        <taxon>Bacteria</taxon>
        <taxon>Pseudomonadati</taxon>
        <taxon>Pseudomonadota</taxon>
        <taxon>Alphaproteobacteria</taxon>
        <taxon>Sphingomonadales</taxon>
        <taxon>Sphingomonadaceae</taxon>
        <taxon>Parasphingorhabdus</taxon>
    </lineage>
</organism>
<accession>A0A6H2DL14</accession>
<dbReference type="RefSeq" id="WP_168818487.1">
    <property type="nucleotide sequence ID" value="NZ_CP051217.1"/>
</dbReference>
<dbReference type="EMBL" id="CP051217">
    <property type="protein sequence ID" value="QJB68645.1"/>
    <property type="molecule type" value="Genomic_DNA"/>
</dbReference>
<proteinExistence type="predicted"/>
<dbReference type="AlphaFoldDB" id="A0A6H2DL14"/>
<feature type="region of interest" description="Disordered" evidence="1">
    <location>
        <begin position="150"/>
        <end position="193"/>
    </location>
</feature>
<name>A0A6H2DL14_9SPHN</name>
<evidence type="ECO:0000256" key="1">
    <source>
        <dbReference type="SAM" id="MobiDB-lite"/>
    </source>
</evidence>
<dbReference type="Proteomes" id="UP000501600">
    <property type="component" value="Chromosome"/>
</dbReference>
<evidence type="ECO:0000313" key="3">
    <source>
        <dbReference type="Proteomes" id="UP000501600"/>
    </source>
</evidence>
<reference evidence="2 3" key="1">
    <citation type="submission" date="2020-04" db="EMBL/GenBank/DDBJ databases">
        <title>Genome sequence for Sphingorhabdus sp. strain M1.</title>
        <authorList>
            <person name="Park S.-J."/>
        </authorList>
    </citation>
    <scope>NUCLEOTIDE SEQUENCE [LARGE SCALE GENOMIC DNA]</scope>
    <source>
        <strain evidence="2 3">JK6</strain>
    </source>
</reference>
<protein>
    <submittedName>
        <fullName evidence="2">Uncharacterized protein</fullName>
    </submittedName>
</protein>
<sequence>MGHAKVYDLRNRPGAEEFAAAWDDAIAKATDQVHHVLVDHAVNGAVEPIMFGGVQVGEFRRYNYRMMMWLLRHHKPEQFNPRQDAQGSDAPALSDQQMKALKAEWRAEWEAERAAKDKVQMEEFLAAQEKRKAEHQADFHAKIETMRTRMIANYERGDRAGGQNDGQTDGQNDGQTGDRASQQKSALIRRGRA</sequence>
<gene>
    <name evidence="2" type="ORF">HF685_04565</name>
</gene>
<dbReference type="KEGG" id="phao:HF685_04565"/>
<evidence type="ECO:0000313" key="2">
    <source>
        <dbReference type="EMBL" id="QJB68645.1"/>
    </source>
</evidence>
<keyword evidence="3" id="KW-1185">Reference proteome</keyword>
<feature type="compositionally biased region" description="Low complexity" evidence="1">
    <location>
        <begin position="161"/>
        <end position="178"/>
    </location>
</feature>